<sequence>MLSKNYSDQEQAIITRFFKSIPTEQCASLSDDQVKAIEKAIVTNTVRSEHCVDVRPTIGFGKWRYYAVLLVGRDRRSEKRKNGSLSLLCKSLSIIVGAILLFMSAVLTMYLIKSALGIDIFKHFSFGVWDAFRNTFIK</sequence>
<name>A0A1Y6MDK0_9GAMM</name>
<dbReference type="EMBL" id="FYAK01000002">
    <property type="protein sequence ID" value="SMY34604.1"/>
    <property type="molecule type" value="Genomic_DNA"/>
</dbReference>
<organism evidence="2 3">
    <name type="scientific">Photobacterium malacitanum</name>
    <dbReference type="NCBI Taxonomy" id="2204294"/>
    <lineage>
        <taxon>Bacteria</taxon>
        <taxon>Pseudomonadati</taxon>
        <taxon>Pseudomonadota</taxon>
        <taxon>Gammaproteobacteria</taxon>
        <taxon>Vibrionales</taxon>
        <taxon>Vibrionaceae</taxon>
        <taxon>Photobacterium</taxon>
    </lineage>
</organism>
<keyword evidence="1" id="KW-1133">Transmembrane helix</keyword>
<protein>
    <recommendedName>
        <fullName evidence="4">3-phosphoshikimate 1-carboxyvinyltransferase</fullName>
    </recommendedName>
</protein>
<reference evidence="3" key="1">
    <citation type="submission" date="2017-06" db="EMBL/GenBank/DDBJ databases">
        <authorList>
            <person name="Rodrigo-Torres L."/>
            <person name="Arahal R.D."/>
            <person name="Lucena T."/>
        </authorList>
    </citation>
    <scope>NUCLEOTIDE SEQUENCE [LARGE SCALE GENOMIC DNA]</scope>
    <source>
        <strain evidence="3">CECT 9190</strain>
    </source>
</reference>
<evidence type="ECO:0000313" key="3">
    <source>
        <dbReference type="Proteomes" id="UP000195963"/>
    </source>
</evidence>
<dbReference type="AlphaFoldDB" id="A0A1Y6MDK0"/>
<dbReference type="Proteomes" id="UP000195963">
    <property type="component" value="Unassembled WGS sequence"/>
</dbReference>
<keyword evidence="3" id="KW-1185">Reference proteome</keyword>
<dbReference type="RefSeq" id="WP_087844802.1">
    <property type="nucleotide sequence ID" value="NZ_FYAK01000002.1"/>
</dbReference>
<keyword evidence="1" id="KW-0472">Membrane</keyword>
<keyword evidence="1" id="KW-0812">Transmembrane</keyword>
<accession>A0A1Y6MDK0</accession>
<evidence type="ECO:0000313" key="2">
    <source>
        <dbReference type="EMBL" id="SMY34604.1"/>
    </source>
</evidence>
<evidence type="ECO:0000256" key="1">
    <source>
        <dbReference type="SAM" id="Phobius"/>
    </source>
</evidence>
<feature type="transmembrane region" description="Helical" evidence="1">
    <location>
        <begin position="85"/>
        <end position="112"/>
    </location>
</feature>
<proteinExistence type="predicted"/>
<gene>
    <name evidence="2" type="ORF">PMAL9190_01753</name>
</gene>
<evidence type="ECO:0008006" key="4">
    <source>
        <dbReference type="Google" id="ProtNLM"/>
    </source>
</evidence>